<protein>
    <submittedName>
        <fullName evidence="1">CRISPR-associated protein, Csx2 family</fullName>
    </submittedName>
</protein>
<organism evidence="1 2">
    <name type="scientific">Rhodothermus profundi</name>
    <dbReference type="NCBI Taxonomy" id="633813"/>
    <lineage>
        <taxon>Bacteria</taxon>
        <taxon>Pseudomonadati</taxon>
        <taxon>Rhodothermota</taxon>
        <taxon>Rhodothermia</taxon>
        <taxon>Rhodothermales</taxon>
        <taxon>Rhodothermaceae</taxon>
        <taxon>Rhodothermus</taxon>
    </lineage>
</organism>
<dbReference type="InterPro" id="IPR013409">
    <property type="entry name" value="CRISPR-assoc_prot_Crn3/Csx3"/>
</dbReference>
<gene>
    <name evidence="1" type="ORF">SAMN04488087_1894</name>
</gene>
<dbReference type="NCBIfam" id="TIGR02549">
    <property type="entry name" value="CRISPR_DxTHG"/>
    <property type="match status" value="1"/>
</dbReference>
<keyword evidence="2" id="KW-1185">Reference proteome</keyword>
<dbReference type="AlphaFoldDB" id="A0A1M6V4C8"/>
<dbReference type="NCBIfam" id="TIGR02221">
    <property type="entry name" value="cas_TM1812"/>
    <property type="match status" value="1"/>
</dbReference>
<accession>A0A1M6V4C8</accession>
<dbReference type="CDD" id="cd09732">
    <property type="entry name" value="Csx1_III-U"/>
    <property type="match status" value="1"/>
</dbReference>
<dbReference type="Proteomes" id="UP000185812">
    <property type="component" value="Unassembled WGS sequence"/>
</dbReference>
<dbReference type="Pfam" id="PF09620">
    <property type="entry name" value="Cas_csx3"/>
    <property type="match status" value="1"/>
</dbReference>
<dbReference type="STRING" id="633813.SAMN04488087_1894"/>
<name>A0A1M6V4C8_9BACT</name>
<dbReference type="InterPro" id="IPR011742">
    <property type="entry name" value="CRISPR-assoc_prot_TM1812"/>
</dbReference>
<reference evidence="2" key="1">
    <citation type="submission" date="2016-11" db="EMBL/GenBank/DDBJ databases">
        <authorList>
            <person name="Varghese N."/>
            <person name="Submissions S."/>
        </authorList>
    </citation>
    <scope>NUCLEOTIDE SEQUENCE [LARGE SCALE GENOMIC DNA]</scope>
    <source>
        <strain evidence="2">DSM 22212</strain>
    </source>
</reference>
<sequence>MASLKALTFLGTGPYKTVTYIWHDGQKCQTHLFPEAVARIFRPEKILVFVTPQARAREHFQSLKERMGNKLQPENIPEGRSEAELWQIFDCVASSVDEGDTVILDITHAFRSIPMIVFAVAAYLRRTKGVTIRHIVYGAYEAREPFREPPQPEDRAPIFDLTLLLDLLDWLSGTEFMLQRSDATLLAERLESVHQQAWKTRAGDDLPRRLQGVAKQLRSFSQALHLARPRNVMDKAARLLPVLQEVASEAERWAKPFAVILEQIHAEIAPFAHDAPDRLDRENLQKQLALIEHLVKKGLWMQAVTLAREWVVSWVVLQKGDGDWLDKNYREQQIERVLGAAVRKLQQEKTEEVPAWFDSLPEREQVVQVWDWLLQLRNDVAHCGMRQRAASIQSIARRTKEIPKRLEVLMHNAPDHVLCGGRVEIDLKSLYGEVAKLEELSVYLEQAKTLAGEGNEVVLTGQAPVWLYLAVAHALHGKVRRLVYASPVTGEVCIFDHSPE</sequence>
<dbReference type="SUPFAM" id="SSF160980">
    <property type="entry name" value="SSO1389-like"/>
    <property type="match status" value="1"/>
</dbReference>
<dbReference type="InterPro" id="IPR013383">
    <property type="entry name" value="CRISPR-assoc_prot_DxTHG_CS"/>
</dbReference>
<proteinExistence type="predicted"/>
<dbReference type="EMBL" id="FRAU01000006">
    <property type="protein sequence ID" value="SHK76225.1"/>
    <property type="molecule type" value="Genomic_DNA"/>
</dbReference>
<dbReference type="RefSeq" id="WP_178139407.1">
    <property type="nucleotide sequence ID" value="NZ_FRAU01000006.1"/>
</dbReference>
<evidence type="ECO:0000313" key="2">
    <source>
        <dbReference type="Proteomes" id="UP000185812"/>
    </source>
</evidence>
<evidence type="ECO:0000313" key="1">
    <source>
        <dbReference type="EMBL" id="SHK76225.1"/>
    </source>
</evidence>